<dbReference type="PANTHER" id="PTHR19211:SF5">
    <property type="entry name" value="ELONGATION FACTOR 3A-RELATED"/>
    <property type="match status" value="1"/>
</dbReference>
<dbReference type="Pfam" id="PF17947">
    <property type="entry name" value="4HB"/>
    <property type="match status" value="1"/>
</dbReference>
<comment type="pathway">
    <text evidence="1">Protein biosynthesis; polypeptide chain elongation.</text>
</comment>
<dbReference type="InterPro" id="IPR016024">
    <property type="entry name" value="ARM-type_fold"/>
</dbReference>
<dbReference type="PROSITE" id="PS50893">
    <property type="entry name" value="ABC_TRANSPORTER_2"/>
    <property type="match status" value="1"/>
</dbReference>
<keyword evidence="7" id="KW-0648">Protein biosynthesis</keyword>
<dbReference type="InterPro" id="IPR047036">
    <property type="entry name" value="EF3_4HB_sf"/>
</dbReference>
<evidence type="ECO:0000313" key="11">
    <source>
        <dbReference type="Proteomes" id="UP001164286"/>
    </source>
</evidence>
<dbReference type="InterPro" id="IPR011989">
    <property type="entry name" value="ARM-like"/>
</dbReference>
<dbReference type="GO" id="GO:0005524">
    <property type="term" value="F:ATP binding"/>
    <property type="evidence" value="ECO:0007669"/>
    <property type="project" value="UniProtKB-KW"/>
</dbReference>
<dbReference type="Pfam" id="PF24987">
    <property type="entry name" value="HEAT_EF3_N"/>
    <property type="match status" value="1"/>
</dbReference>
<keyword evidence="6" id="KW-0067">ATP-binding</keyword>
<comment type="similarity">
    <text evidence="2">Belongs to the ABC transporter superfamily. ABCF family. EF3 subfamily.</text>
</comment>
<dbReference type="RefSeq" id="XP_052941603.1">
    <property type="nucleotide sequence ID" value="XM_053093713.1"/>
</dbReference>
<dbReference type="GeneID" id="77732918"/>
<evidence type="ECO:0000256" key="3">
    <source>
        <dbReference type="ARBA" id="ARBA00022737"/>
    </source>
</evidence>
<evidence type="ECO:0000256" key="4">
    <source>
        <dbReference type="ARBA" id="ARBA00022741"/>
    </source>
</evidence>
<dbReference type="PANTHER" id="PTHR19211">
    <property type="entry name" value="ATP-BINDING TRANSPORT PROTEIN-RELATED"/>
    <property type="match status" value="1"/>
</dbReference>
<dbReference type="SUPFAM" id="SSF48371">
    <property type="entry name" value="ARM repeat"/>
    <property type="match status" value="1"/>
</dbReference>
<protein>
    <submittedName>
        <fullName evidence="10">Armadillo-type protein</fullName>
    </submittedName>
</protein>
<dbReference type="GO" id="GO:0016887">
    <property type="term" value="F:ATP hydrolysis activity"/>
    <property type="evidence" value="ECO:0007669"/>
    <property type="project" value="InterPro"/>
</dbReference>
<dbReference type="EMBL" id="JAKWFO010000016">
    <property type="protein sequence ID" value="KAI9631826.1"/>
    <property type="molecule type" value="Genomic_DNA"/>
</dbReference>
<dbReference type="GO" id="GO:0003746">
    <property type="term" value="F:translation elongation factor activity"/>
    <property type="evidence" value="ECO:0007669"/>
    <property type="project" value="UniProtKB-KW"/>
</dbReference>
<sequence length="658" mass="71010">MSPAAESTGVSAKAGAFDTASLFVADKAASAEAANTVATLAKKEGVEFFGAIKLNEALVQALNDNKNPATREAACAAISTICEQGAGQLLEPYIISSDANAPFSILLETFADKEKAVKDAAIAAVKAIVQVMNPWATAVILPAILEQVKTAGKWQVKTGCLEVLQQLITSAPNQVGQATQDLISILAGAVRDTKWDVRKAVKVTLECATKLVDNKDIEQLIPALIKSLLNPIEELPKTITLLSATTFISEVTAPAMSLIAPLLVRGLDHPSAAVKRKVCVIADNMSKLVDSEYTVRPFLPQLLPRLIKMGETMGDPEACLICNRAVATLRRIGRVPEGSDGTNLPPLKIAEGPHITTNLVALVKTNGGAIVEQVNPALAYAGVLAASLVNAHNFDQDTWQDELVPYMELALPGVNSLLAVGKLLQKKADEAERGHVKYPDEEEGEDLCNIEHFDLASSTRLLLYNANIRLKRGHHYGLCGRNGLDKSAFLSALGDAQLINSRSNLAVRTFYVQQDVDESMSILDSVLLDKRLQASEQEIRRNLQSVGLNVVLQSHSVGSLSAENKMRLGLARAVLSKADIILLDEPTNHLDVLNVDWVVNYLTSLTTCTSIIVSHDSDFLNRTITDVLYLNNFKLNRYPGGLHAFAREVPAVRGFLRL</sequence>
<evidence type="ECO:0000256" key="2">
    <source>
        <dbReference type="ARBA" id="ARBA00011054"/>
    </source>
</evidence>
<keyword evidence="3" id="KW-0677">Repeat</keyword>
<evidence type="ECO:0000256" key="6">
    <source>
        <dbReference type="ARBA" id="ARBA00022840"/>
    </source>
</evidence>
<keyword evidence="11" id="KW-1185">Reference proteome</keyword>
<dbReference type="InterPro" id="IPR040533">
    <property type="entry name" value="EF3_4HB"/>
</dbReference>
<comment type="catalytic activity">
    <reaction evidence="8">
        <text>ATP + H2O = ADP + phosphate + H(+)</text>
        <dbReference type="Rhea" id="RHEA:13065"/>
        <dbReference type="ChEBI" id="CHEBI:15377"/>
        <dbReference type="ChEBI" id="CHEBI:15378"/>
        <dbReference type="ChEBI" id="CHEBI:30616"/>
        <dbReference type="ChEBI" id="CHEBI:43474"/>
        <dbReference type="ChEBI" id="CHEBI:456216"/>
    </reaction>
</comment>
<feature type="non-terminal residue" evidence="10">
    <location>
        <position position="1"/>
    </location>
</feature>
<evidence type="ECO:0000256" key="5">
    <source>
        <dbReference type="ARBA" id="ARBA00022768"/>
    </source>
</evidence>
<dbReference type="Gene3D" id="3.40.50.300">
    <property type="entry name" value="P-loop containing nucleotide triphosphate hydrolases"/>
    <property type="match status" value="1"/>
</dbReference>
<dbReference type="Pfam" id="PF00005">
    <property type="entry name" value="ABC_tran"/>
    <property type="match status" value="1"/>
</dbReference>
<accession>A0AA38H352</accession>
<dbReference type="AlphaFoldDB" id="A0AA38H352"/>
<reference evidence="10" key="1">
    <citation type="journal article" date="2022" name="G3 (Bethesda)">
        <title>High quality genome of the basidiomycete yeast Dioszegia hungarica PDD-24b-2 isolated from cloud water.</title>
        <authorList>
            <person name="Jarrige D."/>
            <person name="Haridas S."/>
            <person name="Bleykasten-Grosshans C."/>
            <person name="Joly M."/>
            <person name="Nadalig T."/>
            <person name="Sancelme M."/>
            <person name="Vuilleumier S."/>
            <person name="Grigoriev I.V."/>
            <person name="Amato P."/>
            <person name="Bringel F."/>
        </authorList>
    </citation>
    <scope>NUCLEOTIDE SEQUENCE</scope>
    <source>
        <strain evidence="10">PDD-24b-2</strain>
    </source>
</reference>
<keyword evidence="4" id="KW-0547">Nucleotide-binding</keyword>
<dbReference type="Gene3D" id="1.20.1390.20">
    <property type="match status" value="1"/>
</dbReference>
<dbReference type="InterPro" id="IPR050611">
    <property type="entry name" value="ABCF"/>
</dbReference>
<dbReference type="Proteomes" id="UP001164286">
    <property type="component" value="Unassembled WGS sequence"/>
</dbReference>
<keyword evidence="5" id="KW-0251">Elongation factor</keyword>
<dbReference type="Gene3D" id="1.25.10.10">
    <property type="entry name" value="Leucine-rich Repeat Variant"/>
    <property type="match status" value="1"/>
</dbReference>
<dbReference type="InterPro" id="IPR003439">
    <property type="entry name" value="ABC_transporter-like_ATP-bd"/>
</dbReference>
<dbReference type="InterPro" id="IPR003593">
    <property type="entry name" value="AAA+_ATPase"/>
</dbReference>
<gene>
    <name evidence="10" type="ORF">MKK02DRAFT_9620</name>
</gene>
<dbReference type="SUPFAM" id="SSF52540">
    <property type="entry name" value="P-loop containing nucleoside triphosphate hydrolases"/>
    <property type="match status" value="1"/>
</dbReference>
<evidence type="ECO:0000256" key="1">
    <source>
        <dbReference type="ARBA" id="ARBA00004815"/>
    </source>
</evidence>
<evidence type="ECO:0000256" key="8">
    <source>
        <dbReference type="ARBA" id="ARBA00049360"/>
    </source>
</evidence>
<feature type="domain" description="ABC transporter" evidence="9">
    <location>
        <begin position="448"/>
        <end position="657"/>
    </location>
</feature>
<dbReference type="SMART" id="SM00382">
    <property type="entry name" value="AAA"/>
    <property type="match status" value="1"/>
</dbReference>
<dbReference type="Pfam" id="PF24984">
    <property type="entry name" value="HEAT_EF3_GNC1"/>
    <property type="match status" value="1"/>
</dbReference>
<proteinExistence type="inferred from homology"/>
<comment type="caution">
    <text evidence="10">The sequence shown here is derived from an EMBL/GenBank/DDBJ whole genome shotgun (WGS) entry which is preliminary data.</text>
</comment>
<evidence type="ECO:0000259" key="9">
    <source>
        <dbReference type="PROSITE" id="PS50893"/>
    </source>
</evidence>
<organism evidence="10 11">
    <name type="scientific">Dioszegia hungarica</name>
    <dbReference type="NCBI Taxonomy" id="4972"/>
    <lineage>
        <taxon>Eukaryota</taxon>
        <taxon>Fungi</taxon>
        <taxon>Dikarya</taxon>
        <taxon>Basidiomycota</taxon>
        <taxon>Agaricomycotina</taxon>
        <taxon>Tremellomycetes</taxon>
        <taxon>Tremellales</taxon>
        <taxon>Bulleribasidiaceae</taxon>
        <taxon>Dioszegia</taxon>
    </lineage>
</organism>
<name>A0AA38H352_9TREE</name>
<evidence type="ECO:0000256" key="7">
    <source>
        <dbReference type="ARBA" id="ARBA00022917"/>
    </source>
</evidence>
<evidence type="ECO:0000313" key="10">
    <source>
        <dbReference type="EMBL" id="KAI9631826.1"/>
    </source>
</evidence>
<dbReference type="InterPro" id="IPR027417">
    <property type="entry name" value="P-loop_NTPase"/>
</dbReference>